<feature type="domain" description="G-protein coupled receptors family 1 profile" evidence="17">
    <location>
        <begin position="156"/>
        <end position="477"/>
    </location>
</feature>
<feature type="transmembrane region" description="Helical" evidence="16">
    <location>
        <begin position="214"/>
        <end position="235"/>
    </location>
</feature>
<dbReference type="OrthoDB" id="5975661at2759"/>
<evidence type="ECO:0000256" key="7">
    <source>
        <dbReference type="ARBA" id="ARBA00023136"/>
    </source>
</evidence>
<dbReference type="InterPro" id="IPR017452">
    <property type="entry name" value="GPCR_Rhodpsn_7TM"/>
</dbReference>
<dbReference type="Gene3D" id="1.20.1070.10">
    <property type="entry name" value="Rhodopsin 7-helix transmembrane proteins"/>
    <property type="match status" value="1"/>
</dbReference>
<evidence type="ECO:0000256" key="12">
    <source>
        <dbReference type="ARBA" id="ARBA00023288"/>
    </source>
</evidence>
<feature type="transmembrane region" description="Helical" evidence="16">
    <location>
        <begin position="303"/>
        <end position="325"/>
    </location>
</feature>
<evidence type="ECO:0000256" key="5">
    <source>
        <dbReference type="ARBA" id="ARBA00022989"/>
    </source>
</evidence>
<evidence type="ECO:0000256" key="9">
    <source>
        <dbReference type="ARBA" id="ARBA00023157"/>
    </source>
</evidence>
<reference evidence="18" key="1">
    <citation type="submission" date="2021-05" db="EMBL/GenBank/DDBJ databases">
        <authorList>
            <person name="Tigano A."/>
        </authorList>
    </citation>
    <scope>NUCLEOTIDE SEQUENCE</scope>
</reference>
<dbReference type="GO" id="GO:0051380">
    <property type="term" value="F:norepinephrine binding"/>
    <property type="evidence" value="ECO:0007669"/>
    <property type="project" value="TreeGrafter"/>
</dbReference>
<keyword evidence="19" id="KW-1185">Reference proteome</keyword>
<dbReference type="InterPro" id="IPR002233">
    <property type="entry name" value="ADR_fam"/>
</dbReference>
<dbReference type="AlphaFoldDB" id="A0A8S4AHL6"/>
<keyword evidence="5 16" id="KW-1133">Transmembrane helix</keyword>
<evidence type="ECO:0000256" key="10">
    <source>
        <dbReference type="ARBA" id="ARBA00023170"/>
    </source>
</evidence>
<dbReference type="PANTHER" id="PTHR24248:SF21">
    <property type="entry name" value="BETA-2 ADRENERGIC RECEPTOR"/>
    <property type="match status" value="1"/>
</dbReference>
<keyword evidence="7 16" id="KW-0472">Membrane</keyword>
<keyword evidence="6 14" id="KW-0297">G-protein coupled receptor</keyword>
<dbReference type="Proteomes" id="UP000677803">
    <property type="component" value="Unassembled WGS sequence"/>
</dbReference>
<evidence type="ECO:0000259" key="17">
    <source>
        <dbReference type="PROSITE" id="PS50262"/>
    </source>
</evidence>
<evidence type="ECO:0000256" key="6">
    <source>
        <dbReference type="ARBA" id="ARBA00023040"/>
    </source>
</evidence>
<evidence type="ECO:0000256" key="4">
    <source>
        <dbReference type="ARBA" id="ARBA00022692"/>
    </source>
</evidence>
<dbReference type="GO" id="GO:0043410">
    <property type="term" value="P:positive regulation of MAPK cascade"/>
    <property type="evidence" value="ECO:0007669"/>
    <property type="project" value="TreeGrafter"/>
</dbReference>
<evidence type="ECO:0000256" key="2">
    <source>
        <dbReference type="ARBA" id="ARBA00022188"/>
    </source>
</evidence>
<comment type="similarity">
    <text evidence="14">Belongs to the G-protein coupled receptor 1 family.</text>
</comment>
<evidence type="ECO:0000256" key="14">
    <source>
        <dbReference type="RuleBase" id="RU000688"/>
    </source>
</evidence>
<dbReference type="SUPFAM" id="SSF81321">
    <property type="entry name" value="Family A G protein-coupled receptor-like"/>
    <property type="match status" value="1"/>
</dbReference>
<evidence type="ECO:0000313" key="19">
    <source>
        <dbReference type="Proteomes" id="UP000677803"/>
    </source>
</evidence>
<feature type="compositionally biased region" description="Basic and acidic residues" evidence="15">
    <location>
        <begin position="388"/>
        <end position="406"/>
    </location>
</feature>
<feature type="transmembrane region" description="Helical" evidence="16">
    <location>
        <begin position="177"/>
        <end position="202"/>
    </location>
</feature>
<dbReference type="PRINTS" id="PR01103">
    <property type="entry name" value="ADRENERGICR"/>
</dbReference>
<evidence type="ECO:0000256" key="16">
    <source>
        <dbReference type="SAM" id="Phobius"/>
    </source>
</evidence>
<dbReference type="Pfam" id="PF00001">
    <property type="entry name" value="7tm_1"/>
    <property type="match status" value="1"/>
</dbReference>
<dbReference type="GO" id="GO:0004941">
    <property type="term" value="F:beta2-adrenergic receptor activity"/>
    <property type="evidence" value="ECO:0007669"/>
    <property type="project" value="TreeGrafter"/>
</dbReference>
<feature type="transmembrane region" description="Helical" evidence="16">
    <location>
        <begin position="256"/>
        <end position="277"/>
    </location>
</feature>
<keyword evidence="11 14" id="KW-0807">Transducer</keyword>
<keyword evidence="3" id="KW-1003">Cell membrane</keyword>
<proteinExistence type="inferred from homology"/>
<dbReference type="SMART" id="SM01381">
    <property type="entry name" value="7TM_GPCR_Srsx"/>
    <property type="match status" value="1"/>
</dbReference>
<dbReference type="PRINTS" id="PR00237">
    <property type="entry name" value="GPCRRHODOPSN"/>
</dbReference>
<dbReference type="InterPro" id="IPR000276">
    <property type="entry name" value="GPCR_Rhodpsn"/>
</dbReference>
<dbReference type="GO" id="GO:0071880">
    <property type="term" value="P:adenylate cyclase-activating adrenergic receptor signaling pathway"/>
    <property type="evidence" value="ECO:0007669"/>
    <property type="project" value="TreeGrafter"/>
</dbReference>
<dbReference type="PROSITE" id="PS50262">
    <property type="entry name" value="G_PROTEIN_RECEP_F1_2"/>
    <property type="match status" value="1"/>
</dbReference>
<feature type="region of interest" description="Disordered" evidence="15">
    <location>
        <begin position="359"/>
        <end position="406"/>
    </location>
</feature>
<evidence type="ECO:0000256" key="3">
    <source>
        <dbReference type="ARBA" id="ARBA00022475"/>
    </source>
</evidence>
<name>A0A8S4AHL6_9TELE</name>
<evidence type="ECO:0000256" key="13">
    <source>
        <dbReference type="ARBA" id="ARBA00030379"/>
    </source>
</evidence>
<dbReference type="PROSITE" id="PS00237">
    <property type="entry name" value="G_PROTEIN_RECEP_F1_1"/>
    <property type="match status" value="1"/>
</dbReference>
<dbReference type="GO" id="GO:0005886">
    <property type="term" value="C:plasma membrane"/>
    <property type="evidence" value="ECO:0007669"/>
    <property type="project" value="UniProtKB-SubCell"/>
</dbReference>
<gene>
    <name evidence="18" type="ORF">MMEN_LOCUS5002</name>
</gene>
<keyword evidence="12" id="KW-0449">Lipoprotein</keyword>
<dbReference type="PANTHER" id="PTHR24248">
    <property type="entry name" value="ADRENERGIC RECEPTOR-RELATED G-PROTEIN COUPLED RECEPTOR"/>
    <property type="match status" value="1"/>
</dbReference>
<comment type="subcellular location">
    <subcellularLocation>
        <location evidence="1">Cell membrane</location>
        <topology evidence="1">Multi-pass membrane protein</topology>
    </subcellularLocation>
</comment>
<dbReference type="GO" id="GO:0002025">
    <property type="term" value="P:norepinephrine-epinephrine-mediated vasodilation involved in regulation of systemic arterial blood pressure"/>
    <property type="evidence" value="ECO:0007669"/>
    <property type="project" value="TreeGrafter"/>
</dbReference>
<evidence type="ECO:0000256" key="8">
    <source>
        <dbReference type="ARBA" id="ARBA00023139"/>
    </source>
</evidence>
<evidence type="ECO:0000256" key="11">
    <source>
        <dbReference type="ARBA" id="ARBA00023224"/>
    </source>
</evidence>
<keyword evidence="10 14" id="KW-0675">Receptor</keyword>
<keyword evidence="9" id="KW-1015">Disulfide bond</keyword>
<keyword evidence="8" id="KW-0564">Palmitate</keyword>
<organism evidence="18 19">
    <name type="scientific">Menidia menidia</name>
    <name type="common">Atlantic silverside</name>
    <dbReference type="NCBI Taxonomy" id="238744"/>
    <lineage>
        <taxon>Eukaryota</taxon>
        <taxon>Metazoa</taxon>
        <taxon>Chordata</taxon>
        <taxon>Craniata</taxon>
        <taxon>Vertebrata</taxon>
        <taxon>Euteleostomi</taxon>
        <taxon>Actinopterygii</taxon>
        <taxon>Neopterygii</taxon>
        <taxon>Teleostei</taxon>
        <taxon>Neoteleostei</taxon>
        <taxon>Acanthomorphata</taxon>
        <taxon>Ovalentaria</taxon>
        <taxon>Atherinomorphae</taxon>
        <taxon>Atheriniformes</taxon>
        <taxon>Atherinopsidae</taxon>
        <taxon>Menidiinae</taxon>
        <taxon>Menidia</taxon>
    </lineage>
</organism>
<feature type="transmembrane region" description="Helical" evidence="16">
    <location>
        <begin position="139"/>
        <end position="165"/>
    </location>
</feature>
<evidence type="ECO:0000256" key="15">
    <source>
        <dbReference type="SAM" id="MobiDB-lite"/>
    </source>
</evidence>
<feature type="transmembrane region" description="Helical" evidence="16">
    <location>
        <begin position="422"/>
        <end position="446"/>
    </location>
</feature>
<dbReference type="EMBL" id="CAJRST010004446">
    <property type="protein sequence ID" value="CAG5872376.1"/>
    <property type="molecule type" value="Genomic_DNA"/>
</dbReference>
<sequence>MPVRVLPVRVFRGWRQHPNAEQWLPEVVLNGLSGLSERARFTGQDGLCAHMVQERRTASEIRNAEGQKARGQENNALLGFSHPVFDRSGMINEPLSGRCLLKIPEEQKIMEDTLSATINQTQNCSVAPGSPSAYSDAELVLLGVAMAILVLAIVFGNVMVITAILRFQRLQTVTNLFIASLAVADLIMGMVVVPFGASNILFGIWKFGNFVCNFWTATDVLCVTASIETLCVIALDRYLAITSPLRYPTILTRGRAFAVVLGVWAVASLISFLPIYLNVWVSQDRAAHECLHNDTCCEFNTNAAYAVSSSIVSFYLPLVVMIFLYRRVFQEAQKQLEKIRRRERHFYNLHCSAQLAYPEDSPSMNKLRAGTAAEEPAGEDSLNMQRPGDADGGKDNAVRTEKGEGKHPATKRLKFCLKEQKAVKTLGIIMGTFTLCWLPFFILNIIKPLPGVGDLSVPFGFFNWLGYSNSAFNPLIYCRSPDFRHAFQEILHLRRKGRGCGGGRGWGWCSKRVRYSKPPRRQNGHSDPGGARELDTQLTSAWRGSLESSIRDSSLTLTPTNPSSVHALDVAPGTLTNWQASSSTSWSCKENVSSIA</sequence>
<protein>
    <recommendedName>
        <fullName evidence="2">Beta-2 adrenergic receptor</fullName>
    </recommendedName>
    <alternativeName>
        <fullName evidence="13">Beta-2 adrenoreceptor</fullName>
    </alternativeName>
</protein>
<comment type="caution">
    <text evidence="18">The sequence shown here is derived from an EMBL/GenBank/DDBJ whole genome shotgun (WGS) entry which is preliminary data.</text>
</comment>
<keyword evidence="4 14" id="KW-0812">Transmembrane</keyword>
<accession>A0A8S4AHL6</accession>
<evidence type="ECO:0000256" key="1">
    <source>
        <dbReference type="ARBA" id="ARBA00004651"/>
    </source>
</evidence>
<evidence type="ECO:0000313" key="18">
    <source>
        <dbReference type="EMBL" id="CAG5872376.1"/>
    </source>
</evidence>